<proteinExistence type="predicted"/>
<name>A0ABT4D9G3_9CLOT</name>
<comment type="caution">
    <text evidence="2">The sequence shown here is derived from an EMBL/GenBank/DDBJ whole genome shotgun (WGS) entry which is preliminary data.</text>
</comment>
<dbReference type="RefSeq" id="WP_268060692.1">
    <property type="nucleotide sequence ID" value="NZ_JAPQFJ010000005.1"/>
</dbReference>
<dbReference type="InterPro" id="IPR021145">
    <property type="entry name" value="Portal_protein_SPP1_Gp6-like"/>
</dbReference>
<accession>A0ABT4D9G3</accession>
<dbReference type="Proteomes" id="UP001144612">
    <property type="component" value="Unassembled WGS sequence"/>
</dbReference>
<feature type="region of interest" description="Disordered" evidence="1">
    <location>
        <begin position="435"/>
        <end position="460"/>
    </location>
</feature>
<evidence type="ECO:0000256" key="1">
    <source>
        <dbReference type="SAM" id="MobiDB-lite"/>
    </source>
</evidence>
<dbReference type="Pfam" id="PF05133">
    <property type="entry name" value="SPP1_portal"/>
    <property type="match status" value="1"/>
</dbReference>
<keyword evidence="3" id="KW-1185">Reference proteome</keyword>
<sequence>MFGQTLEEYINSKYDGSEMWFEKEVEEQQVRILKVFEYKNYLNGVHKILNKPNIQYKNKEFATKKTVFNEIKNILDFSTIYLLGKKPSFIGSENKVKLYNNIYRKGKYSSIDYKILDKVKKYGDLGEYIYPTKDKRNKKGVASYIIQSEDFYPIYSDTFDYVGAIEHWTHEDSKVSYYRVYYGDKVEFWDNEGGYGLTLRDIKTSYGLPVHWHNLNDGDERYGRSEIEDIKGIIDDLEGIINRLGDAVHTIITNPILHIDGELKGDDNTMNVDGIGYAIATDGGKVDYPYAQMDYDCIKLYLDTLKEELHKIGAIPSAIYGQSNVANISETVIKQLYQIASNRASINEMWMREGLEQRWEVIDTILEECEGIEFNDDEYIDIEFNYSRPANDSETVDNIVKLREIKAMSQRDSIEASPLTSDVNQTVERLEEEELKEVKENNGNSGVNDNVNQSKDNCLQ</sequence>
<evidence type="ECO:0000313" key="3">
    <source>
        <dbReference type="Proteomes" id="UP001144612"/>
    </source>
</evidence>
<reference evidence="2" key="1">
    <citation type="submission" date="2022-12" db="EMBL/GenBank/DDBJ databases">
        <title>Clostridium sp. nov., isolated from industrial wastewater.</title>
        <authorList>
            <person name="Jiayan W."/>
        </authorList>
    </citation>
    <scope>NUCLEOTIDE SEQUENCE</scope>
    <source>
        <strain evidence="2">ZC22-4</strain>
    </source>
</reference>
<dbReference type="EMBL" id="JAPQFJ010000005">
    <property type="protein sequence ID" value="MCY6958278.1"/>
    <property type="molecule type" value="Genomic_DNA"/>
</dbReference>
<organism evidence="2 3">
    <name type="scientific">Clostridium brassicae</name>
    <dbReference type="NCBI Taxonomy" id="2999072"/>
    <lineage>
        <taxon>Bacteria</taxon>
        <taxon>Bacillati</taxon>
        <taxon>Bacillota</taxon>
        <taxon>Clostridia</taxon>
        <taxon>Eubacteriales</taxon>
        <taxon>Clostridiaceae</taxon>
        <taxon>Clostridium</taxon>
    </lineage>
</organism>
<evidence type="ECO:0000313" key="2">
    <source>
        <dbReference type="EMBL" id="MCY6958278.1"/>
    </source>
</evidence>
<gene>
    <name evidence="2" type="ORF">OW729_06640</name>
</gene>
<feature type="compositionally biased region" description="Low complexity" evidence="1">
    <location>
        <begin position="441"/>
        <end position="452"/>
    </location>
</feature>
<protein>
    <submittedName>
        <fullName evidence="2">Phage portal protein</fullName>
    </submittedName>
</protein>